<feature type="region of interest" description="Disordered" evidence="1">
    <location>
        <begin position="119"/>
        <end position="138"/>
    </location>
</feature>
<protein>
    <submittedName>
        <fullName evidence="2">Uncharacterized protein</fullName>
    </submittedName>
</protein>
<feature type="region of interest" description="Disordered" evidence="1">
    <location>
        <begin position="73"/>
        <end position="93"/>
    </location>
</feature>
<dbReference type="AlphaFoldDB" id="A0A1E3JB18"/>
<evidence type="ECO:0000313" key="3">
    <source>
        <dbReference type="Proteomes" id="UP000095149"/>
    </source>
</evidence>
<accession>A0A1E3JB18</accession>
<name>A0A1E3JB18_9TREE</name>
<comment type="caution">
    <text evidence="2">The sequence shown here is derived from an EMBL/GenBank/DDBJ whole genome shotgun (WGS) entry which is preliminary data.</text>
</comment>
<sequence length="442" mass="49244">MAWHSCMSTIIINYSGLYILVHPGSTGVNVAQEQGLVVVVKFGLFRIVNVVSVLRDELGDLQGVSRLVQVRQKGGPTVTRRKPPMGMSNREGRTLWRPDWGNLKNKFFENLVEAAIKSSNKSNNKTGGDDEEGSSGWRWKHNKKNSTICVGPDGRTGQDYLVDSGVARPSEAEVRDRVVMYLESIDRKKGNPASVEARPGRLPLSKCQEAPLLKAALTQNNGVLRALYFTERHETQNPLKVAENVAEDEDNIDDLEETELDDYDEFLLLRDIYTGTGVEQDTKSRVVVEPWWWSEEATVAYTFHLPPNYHKLRTTGFRLASGVCAEIEEGEGGGEIIQPVIECTKSMINWDVVRLVNSPLIPDESQVARNVVLATSRRLPTLQQYLQDTQPGILTKVTEKHLKLSPCRDSFEDYGDEGFDGGGDYRLGDDGDGDPALPPTQE</sequence>
<dbReference type="Proteomes" id="UP000095149">
    <property type="component" value="Unassembled WGS sequence"/>
</dbReference>
<feature type="region of interest" description="Disordered" evidence="1">
    <location>
        <begin position="412"/>
        <end position="442"/>
    </location>
</feature>
<proteinExistence type="predicted"/>
<organism evidence="2 3">
    <name type="scientific">Cryptococcus amylolentus CBS 6273</name>
    <dbReference type="NCBI Taxonomy" id="1296118"/>
    <lineage>
        <taxon>Eukaryota</taxon>
        <taxon>Fungi</taxon>
        <taxon>Dikarya</taxon>
        <taxon>Basidiomycota</taxon>
        <taxon>Agaricomycotina</taxon>
        <taxon>Tremellomycetes</taxon>
        <taxon>Tremellales</taxon>
        <taxon>Cryptococcaceae</taxon>
        <taxon>Cryptococcus</taxon>
    </lineage>
</organism>
<gene>
    <name evidence="2" type="ORF">I350_08091</name>
</gene>
<evidence type="ECO:0000313" key="2">
    <source>
        <dbReference type="EMBL" id="ODN97111.1"/>
    </source>
</evidence>
<evidence type="ECO:0000256" key="1">
    <source>
        <dbReference type="SAM" id="MobiDB-lite"/>
    </source>
</evidence>
<reference evidence="2 3" key="1">
    <citation type="submission" date="2016-06" db="EMBL/GenBank/DDBJ databases">
        <title>Evolution of pathogenesis and genome organization in the Tremellales.</title>
        <authorList>
            <person name="Cuomo C."/>
            <person name="Litvintseva A."/>
            <person name="Heitman J."/>
            <person name="Chen Y."/>
            <person name="Sun S."/>
            <person name="Springer D."/>
            <person name="Dromer F."/>
            <person name="Young S."/>
            <person name="Zeng Q."/>
            <person name="Chapman S."/>
            <person name="Gujja S."/>
            <person name="Saif S."/>
            <person name="Birren B."/>
        </authorList>
    </citation>
    <scope>NUCLEOTIDE SEQUENCE [LARGE SCALE GENOMIC DNA]</scope>
    <source>
        <strain evidence="2 3">CBS 6273</strain>
    </source>
</reference>
<dbReference type="EMBL" id="MEKH01000014">
    <property type="protein sequence ID" value="ODN97111.1"/>
    <property type="molecule type" value="Genomic_DNA"/>
</dbReference>